<dbReference type="Gene3D" id="1.10.418.10">
    <property type="entry name" value="Calponin-like domain"/>
    <property type="match status" value="1"/>
</dbReference>
<protein>
    <submittedName>
        <fullName evidence="6">Smoothelin-like protein 1</fullName>
    </submittedName>
</protein>
<keyword evidence="4" id="KW-0472">Membrane</keyword>
<dbReference type="InterPro" id="IPR036872">
    <property type="entry name" value="CH_dom_sf"/>
</dbReference>
<keyword evidence="2" id="KW-0175">Coiled coil</keyword>
<evidence type="ECO:0000256" key="2">
    <source>
        <dbReference type="ARBA" id="ARBA00023054"/>
    </source>
</evidence>
<dbReference type="AlphaFoldDB" id="A0A194PR69"/>
<dbReference type="PANTHER" id="PTHR23167:SF88">
    <property type="entry name" value="CALPONIN-HOMOLOGY (CH) DOMAIN-CONTAINING PROTEIN"/>
    <property type="match status" value="1"/>
</dbReference>
<keyword evidence="4" id="KW-1133">Transmembrane helix</keyword>
<dbReference type="FunFam" id="1.10.418.10:FF:000009">
    <property type="entry name" value="smoothelin isoform X2"/>
    <property type="match status" value="1"/>
</dbReference>
<name>A0A194PR69_PAPXU</name>
<reference evidence="6 7" key="1">
    <citation type="journal article" date="2015" name="Nat. Commun.">
        <title>Outbred genome sequencing and CRISPR/Cas9 gene editing in butterflies.</title>
        <authorList>
            <person name="Li X."/>
            <person name="Fan D."/>
            <person name="Zhang W."/>
            <person name="Liu G."/>
            <person name="Zhang L."/>
            <person name="Zhao L."/>
            <person name="Fang X."/>
            <person name="Chen L."/>
            <person name="Dong Y."/>
            <person name="Chen Y."/>
            <person name="Ding Y."/>
            <person name="Zhao R."/>
            <person name="Feng M."/>
            <person name="Zhu Y."/>
            <person name="Feng Y."/>
            <person name="Jiang X."/>
            <person name="Zhu D."/>
            <person name="Xiang H."/>
            <person name="Feng X."/>
            <person name="Li S."/>
            <person name="Wang J."/>
            <person name="Zhang G."/>
            <person name="Kronforst M.R."/>
            <person name="Wang W."/>
        </authorList>
    </citation>
    <scope>NUCLEOTIDE SEQUENCE [LARGE SCALE GENOMIC DNA]</scope>
    <source>
        <strain evidence="6">Ya'a_city_454_Px</strain>
        <tissue evidence="6">Whole body</tissue>
    </source>
</reference>
<proteinExistence type="inferred from homology"/>
<feature type="transmembrane region" description="Helical" evidence="4">
    <location>
        <begin position="32"/>
        <end position="52"/>
    </location>
</feature>
<organism evidence="6 7">
    <name type="scientific">Papilio xuthus</name>
    <name type="common">Asian swallowtail butterfly</name>
    <dbReference type="NCBI Taxonomy" id="66420"/>
    <lineage>
        <taxon>Eukaryota</taxon>
        <taxon>Metazoa</taxon>
        <taxon>Ecdysozoa</taxon>
        <taxon>Arthropoda</taxon>
        <taxon>Hexapoda</taxon>
        <taxon>Insecta</taxon>
        <taxon>Pterygota</taxon>
        <taxon>Neoptera</taxon>
        <taxon>Endopterygota</taxon>
        <taxon>Lepidoptera</taxon>
        <taxon>Glossata</taxon>
        <taxon>Ditrysia</taxon>
        <taxon>Papilionoidea</taxon>
        <taxon>Papilionidae</taxon>
        <taxon>Papilioninae</taxon>
        <taxon>Papilio</taxon>
    </lineage>
</organism>
<evidence type="ECO:0000256" key="3">
    <source>
        <dbReference type="ARBA" id="ARBA00061655"/>
    </source>
</evidence>
<dbReference type="Proteomes" id="UP000053268">
    <property type="component" value="Unassembled WGS sequence"/>
</dbReference>
<dbReference type="InterPro" id="IPR001715">
    <property type="entry name" value="CH_dom"/>
</dbReference>
<keyword evidence="7" id="KW-1185">Reference proteome</keyword>
<evidence type="ECO:0000259" key="5">
    <source>
        <dbReference type="PROSITE" id="PS50021"/>
    </source>
</evidence>
<dbReference type="SUPFAM" id="SSF47576">
    <property type="entry name" value="Calponin-homology domain, CH-domain"/>
    <property type="match status" value="1"/>
</dbReference>
<gene>
    <name evidence="6" type="ORF">RR46_11520</name>
</gene>
<keyword evidence="4" id="KW-0812">Transmembrane</keyword>
<evidence type="ECO:0000313" key="7">
    <source>
        <dbReference type="Proteomes" id="UP000053268"/>
    </source>
</evidence>
<dbReference type="Pfam" id="PF00307">
    <property type="entry name" value="CH"/>
    <property type="match status" value="1"/>
</dbReference>
<dbReference type="SMART" id="SM00033">
    <property type="entry name" value="CH"/>
    <property type="match status" value="1"/>
</dbReference>
<dbReference type="InterPro" id="IPR050540">
    <property type="entry name" value="F-actin_Monoox_Mical"/>
</dbReference>
<feature type="domain" description="Calponin-homology (CH)" evidence="5">
    <location>
        <begin position="34"/>
        <end position="140"/>
    </location>
</feature>
<evidence type="ECO:0000256" key="4">
    <source>
        <dbReference type="SAM" id="Phobius"/>
    </source>
</evidence>
<sequence>MRAIRFTYASAAAAAAAGVAAAAAAVWRYASHTIHAFYALYGCAILLLYTFYNVKLENFSTSWADGLAFCALVHRFVPDAFDYRALSPDKRRHNFTLAFKIAEEKAGIYPLLDVDDMVAMRKPDWKCVFTYVQSIYRRFKDEN</sequence>
<dbReference type="EMBL" id="KQ459595">
    <property type="protein sequence ID" value="KPI95807.1"/>
    <property type="molecule type" value="Genomic_DNA"/>
</dbReference>
<comment type="similarity">
    <text evidence="3">Belongs to the smoothelin family.</text>
</comment>
<evidence type="ECO:0000256" key="1">
    <source>
        <dbReference type="ARBA" id="ARBA00022553"/>
    </source>
</evidence>
<accession>A0A194PR69</accession>
<evidence type="ECO:0000313" key="6">
    <source>
        <dbReference type="EMBL" id="KPI95807.1"/>
    </source>
</evidence>
<dbReference type="PROSITE" id="PS50021">
    <property type="entry name" value="CH"/>
    <property type="match status" value="1"/>
</dbReference>
<dbReference type="PANTHER" id="PTHR23167">
    <property type="entry name" value="CALPONIN HOMOLOGY DOMAIN-CONTAINING PROTEIN DDB_G0272472-RELATED"/>
    <property type="match status" value="1"/>
</dbReference>
<keyword evidence="1" id="KW-0597">Phosphoprotein</keyword>